<evidence type="ECO:0000256" key="13">
    <source>
        <dbReference type="HAMAP-Rule" id="MF_00041"/>
    </source>
</evidence>
<evidence type="ECO:0000256" key="1">
    <source>
        <dbReference type="ARBA" id="ARBA00004496"/>
    </source>
</evidence>
<evidence type="ECO:0000313" key="15">
    <source>
        <dbReference type="EMBL" id="EAZ90691.1"/>
    </source>
</evidence>
<dbReference type="SMART" id="SM00840">
    <property type="entry name" value="DALR_2"/>
    <property type="match status" value="1"/>
</dbReference>
<dbReference type="Pfam" id="PF01406">
    <property type="entry name" value="tRNA-synt_1e"/>
    <property type="match status" value="1"/>
</dbReference>
<dbReference type="SUPFAM" id="SSF47323">
    <property type="entry name" value="Anticodon-binding domain of a subclass of class I aminoacyl-tRNA synthetases"/>
    <property type="match status" value="1"/>
</dbReference>
<evidence type="ECO:0000256" key="5">
    <source>
        <dbReference type="ARBA" id="ARBA00022598"/>
    </source>
</evidence>
<name>A3IS13_9CHRO</name>
<dbReference type="RefSeq" id="WP_008276170.1">
    <property type="nucleotide sequence ID" value="NZ_AAXW01000021.1"/>
</dbReference>
<comment type="cofactor">
    <cofactor evidence="13">
        <name>Zn(2+)</name>
        <dbReference type="ChEBI" id="CHEBI:29105"/>
    </cofactor>
    <text evidence="13">Binds 1 zinc ion per subunit.</text>
</comment>
<reference evidence="15 16" key="1">
    <citation type="submission" date="2007-03" db="EMBL/GenBank/DDBJ databases">
        <authorList>
            <person name="Stal L."/>
            <person name="Ferriera S."/>
            <person name="Johnson J."/>
            <person name="Kravitz S."/>
            <person name="Beeson K."/>
            <person name="Sutton G."/>
            <person name="Rogers Y.-H."/>
            <person name="Friedman R."/>
            <person name="Frazier M."/>
            <person name="Venter J.C."/>
        </authorList>
    </citation>
    <scope>NUCLEOTIDE SEQUENCE [LARGE SCALE GENOMIC DNA]</scope>
    <source>
        <strain evidence="15 16">CCY0110</strain>
    </source>
</reference>
<protein>
    <recommendedName>
        <fullName evidence="13">Cysteine--tRNA ligase</fullName>
        <ecNumber evidence="13">6.1.1.16</ecNumber>
    </recommendedName>
    <alternativeName>
        <fullName evidence="13">Cysteinyl-tRNA synthetase</fullName>
        <shortName evidence="13">CysRS</shortName>
    </alternativeName>
</protein>
<dbReference type="SUPFAM" id="SSF52374">
    <property type="entry name" value="Nucleotidylyl transferase"/>
    <property type="match status" value="1"/>
</dbReference>
<dbReference type="GO" id="GO:0006423">
    <property type="term" value="P:cysteinyl-tRNA aminoacylation"/>
    <property type="evidence" value="ECO:0007669"/>
    <property type="project" value="UniProtKB-UniRule"/>
</dbReference>
<keyword evidence="10 13" id="KW-0648">Protein biosynthesis</keyword>
<dbReference type="Proteomes" id="UP000003781">
    <property type="component" value="Unassembled WGS sequence"/>
</dbReference>
<dbReference type="EC" id="6.1.1.16" evidence="13"/>
<dbReference type="InterPro" id="IPR014729">
    <property type="entry name" value="Rossmann-like_a/b/a_fold"/>
</dbReference>
<evidence type="ECO:0000256" key="3">
    <source>
        <dbReference type="ARBA" id="ARBA00011245"/>
    </source>
</evidence>
<dbReference type="PRINTS" id="PR00983">
    <property type="entry name" value="TRNASYNTHCYS"/>
</dbReference>
<feature type="binding site" evidence="13">
    <location>
        <position position="275"/>
    </location>
    <ligand>
        <name>ATP</name>
        <dbReference type="ChEBI" id="CHEBI:30616"/>
    </ligand>
</feature>
<keyword evidence="8 13" id="KW-0862">Zinc</keyword>
<dbReference type="InterPro" id="IPR015803">
    <property type="entry name" value="Cys-tRNA-ligase"/>
</dbReference>
<feature type="domain" description="Cysteinyl-tRNA synthetase class Ia DALR" evidence="14">
    <location>
        <begin position="355"/>
        <end position="425"/>
    </location>
</feature>
<dbReference type="GO" id="GO:0005524">
    <property type="term" value="F:ATP binding"/>
    <property type="evidence" value="ECO:0007669"/>
    <property type="project" value="UniProtKB-UniRule"/>
</dbReference>
<evidence type="ECO:0000256" key="8">
    <source>
        <dbReference type="ARBA" id="ARBA00022833"/>
    </source>
</evidence>
<proteinExistence type="inferred from homology"/>
<comment type="caution">
    <text evidence="15">The sequence shown here is derived from an EMBL/GenBank/DDBJ whole genome shotgun (WGS) entry which is preliminary data.</text>
</comment>
<dbReference type="GO" id="GO:0005829">
    <property type="term" value="C:cytosol"/>
    <property type="evidence" value="ECO:0007669"/>
    <property type="project" value="TreeGrafter"/>
</dbReference>
<dbReference type="eggNOG" id="COG0215">
    <property type="taxonomic scope" value="Bacteria"/>
</dbReference>
<dbReference type="InterPro" id="IPR024909">
    <property type="entry name" value="Cys-tRNA/MSH_ligase"/>
</dbReference>
<keyword evidence="7 13" id="KW-0547">Nucleotide-binding</keyword>
<evidence type="ECO:0000256" key="10">
    <source>
        <dbReference type="ARBA" id="ARBA00022917"/>
    </source>
</evidence>
<sequence>MTLKIYNTQTRRLEPFITLLPGRVTMYCCGVTVYDYCHLGHARSYIIWDMVRRYLQWRGYEVTYVQNFTDIDDKILRRAQQEGVSMVDISERFIEAYFTDIRPLNVMDADEYPRVTDNISGIQQLIQVLLEKNYAYAVDGDVYFHVEAFGEYGKLSGRSQSMMQAGASGRVAMSDPANSHKKHPSDFALWKSAKPEEPAWNSPWGEGRPGWHIECSAMVRGLLGETIDIHGGGGDLVFPHHENEIAQSEAANGKPLAKYWVHNGMVTVNGEKMSKSLGNFTTIRELLNRPLDPMVIRLFVLQAHYRKPLDFTEEAISSATNGWQTLQQGLRFGEKYGNRLGWQKNQELDSAVIEQFNAAMDDDFNSPGGLAVLFELAKNLRREGNLLTHEGKTPTDSDNLQRQWQTLVHLAGILGLEAKPKANLEDTQNFDEAKITRLIQQRNAARKVKDYAQSDRIREQLQQKGITLIDHPNGETSMVYSS</sequence>
<dbReference type="OrthoDB" id="9815130at2"/>
<evidence type="ECO:0000256" key="2">
    <source>
        <dbReference type="ARBA" id="ARBA00005594"/>
    </source>
</evidence>
<dbReference type="EMBL" id="AAXW01000021">
    <property type="protein sequence ID" value="EAZ90691.1"/>
    <property type="molecule type" value="Genomic_DNA"/>
</dbReference>
<keyword evidence="16" id="KW-1185">Reference proteome</keyword>
<dbReference type="Pfam" id="PF09190">
    <property type="entry name" value="DALR_2"/>
    <property type="match status" value="1"/>
</dbReference>
<comment type="catalytic activity">
    <reaction evidence="12 13">
        <text>tRNA(Cys) + L-cysteine + ATP = L-cysteinyl-tRNA(Cys) + AMP + diphosphate</text>
        <dbReference type="Rhea" id="RHEA:17773"/>
        <dbReference type="Rhea" id="RHEA-COMP:9661"/>
        <dbReference type="Rhea" id="RHEA-COMP:9679"/>
        <dbReference type="ChEBI" id="CHEBI:30616"/>
        <dbReference type="ChEBI" id="CHEBI:33019"/>
        <dbReference type="ChEBI" id="CHEBI:35235"/>
        <dbReference type="ChEBI" id="CHEBI:78442"/>
        <dbReference type="ChEBI" id="CHEBI:78517"/>
        <dbReference type="ChEBI" id="CHEBI:456215"/>
        <dbReference type="EC" id="6.1.1.16"/>
    </reaction>
</comment>
<evidence type="ECO:0000256" key="12">
    <source>
        <dbReference type="ARBA" id="ARBA00047398"/>
    </source>
</evidence>
<dbReference type="FunFam" id="3.40.50.620:FF:000009">
    <property type="entry name" value="Cysteine--tRNA ligase"/>
    <property type="match status" value="1"/>
</dbReference>
<gene>
    <name evidence="13 15" type="primary">cysS</name>
    <name evidence="15" type="ORF">CY0110_32125</name>
</gene>
<comment type="subunit">
    <text evidence="3 13">Monomer.</text>
</comment>
<dbReference type="PANTHER" id="PTHR10890">
    <property type="entry name" value="CYSTEINYL-TRNA SYNTHETASE"/>
    <property type="match status" value="1"/>
</dbReference>
<dbReference type="NCBIfam" id="TIGR00435">
    <property type="entry name" value="cysS"/>
    <property type="match status" value="1"/>
</dbReference>
<dbReference type="GO" id="GO:0004817">
    <property type="term" value="F:cysteine-tRNA ligase activity"/>
    <property type="evidence" value="ECO:0007669"/>
    <property type="project" value="UniProtKB-UniRule"/>
</dbReference>
<feature type="binding site" evidence="13">
    <location>
        <position position="244"/>
    </location>
    <ligand>
        <name>Zn(2+)</name>
        <dbReference type="ChEBI" id="CHEBI:29105"/>
    </ligand>
</feature>
<dbReference type="AlphaFoldDB" id="A3IS13"/>
<dbReference type="Gene3D" id="3.40.50.620">
    <property type="entry name" value="HUPs"/>
    <property type="match status" value="1"/>
</dbReference>
<organism evidence="15 16">
    <name type="scientific">Crocosphaera chwakensis CCY0110</name>
    <dbReference type="NCBI Taxonomy" id="391612"/>
    <lineage>
        <taxon>Bacteria</taxon>
        <taxon>Bacillati</taxon>
        <taxon>Cyanobacteriota</taxon>
        <taxon>Cyanophyceae</taxon>
        <taxon>Oscillatoriophycideae</taxon>
        <taxon>Chroococcales</taxon>
        <taxon>Aphanothecaceae</taxon>
        <taxon>Crocosphaera</taxon>
        <taxon>Crocosphaera chwakensis</taxon>
    </lineage>
</organism>
<accession>A3IS13</accession>
<keyword evidence="11 13" id="KW-0030">Aminoacyl-tRNA synthetase</keyword>
<keyword evidence="9 13" id="KW-0067">ATP-binding</keyword>
<comment type="similarity">
    <text evidence="2 13">Belongs to the class-I aminoacyl-tRNA synthetase family.</text>
</comment>
<dbReference type="HAMAP" id="MF_00041">
    <property type="entry name" value="Cys_tRNA_synth"/>
    <property type="match status" value="1"/>
</dbReference>
<evidence type="ECO:0000256" key="4">
    <source>
        <dbReference type="ARBA" id="ARBA00022490"/>
    </source>
</evidence>
<evidence type="ECO:0000256" key="9">
    <source>
        <dbReference type="ARBA" id="ARBA00022840"/>
    </source>
</evidence>
<dbReference type="PANTHER" id="PTHR10890:SF3">
    <property type="entry name" value="CYSTEINE--TRNA LIGASE, CYTOPLASMIC"/>
    <property type="match status" value="1"/>
</dbReference>
<evidence type="ECO:0000256" key="6">
    <source>
        <dbReference type="ARBA" id="ARBA00022723"/>
    </source>
</evidence>
<feature type="short sequence motif" description="'HIGH' region" evidence="13">
    <location>
        <begin position="31"/>
        <end position="41"/>
    </location>
</feature>
<feature type="short sequence motif" description="'KMSKS' region" evidence="13">
    <location>
        <begin position="272"/>
        <end position="276"/>
    </location>
</feature>
<comment type="subcellular location">
    <subcellularLocation>
        <location evidence="1 13">Cytoplasm</location>
    </subcellularLocation>
</comment>
<feature type="binding site" evidence="13">
    <location>
        <position position="29"/>
    </location>
    <ligand>
        <name>Zn(2+)</name>
        <dbReference type="ChEBI" id="CHEBI:29105"/>
    </ligand>
</feature>
<evidence type="ECO:0000313" key="16">
    <source>
        <dbReference type="Proteomes" id="UP000003781"/>
    </source>
</evidence>
<dbReference type="InterPro" id="IPR009080">
    <property type="entry name" value="tRNAsynth_Ia_anticodon-bd"/>
</dbReference>
<dbReference type="InterPro" id="IPR032678">
    <property type="entry name" value="tRNA-synt_1_cat_dom"/>
</dbReference>
<dbReference type="GO" id="GO:0008270">
    <property type="term" value="F:zinc ion binding"/>
    <property type="evidence" value="ECO:0007669"/>
    <property type="project" value="UniProtKB-UniRule"/>
</dbReference>
<keyword evidence="6 13" id="KW-0479">Metal-binding</keyword>
<evidence type="ECO:0000256" key="11">
    <source>
        <dbReference type="ARBA" id="ARBA00023146"/>
    </source>
</evidence>
<evidence type="ECO:0000259" key="14">
    <source>
        <dbReference type="SMART" id="SM00840"/>
    </source>
</evidence>
<keyword evidence="5 13" id="KW-0436">Ligase</keyword>
<dbReference type="InterPro" id="IPR015273">
    <property type="entry name" value="Cys-tRNA-synt_Ia_DALR"/>
</dbReference>
<dbReference type="Gene3D" id="1.20.120.1910">
    <property type="entry name" value="Cysteine-tRNA ligase, C-terminal anti-codon recognition domain"/>
    <property type="match status" value="1"/>
</dbReference>
<evidence type="ECO:0000256" key="7">
    <source>
        <dbReference type="ARBA" id="ARBA00022741"/>
    </source>
</evidence>
<keyword evidence="4 13" id="KW-0963">Cytoplasm</keyword>
<dbReference type="CDD" id="cd00672">
    <property type="entry name" value="CysRS_core"/>
    <property type="match status" value="1"/>
</dbReference>
<feature type="binding site" evidence="13">
    <location>
        <position position="215"/>
    </location>
    <ligand>
        <name>Zn(2+)</name>
        <dbReference type="ChEBI" id="CHEBI:29105"/>
    </ligand>
</feature>
<feature type="binding site" evidence="13">
    <location>
        <position position="240"/>
    </location>
    <ligand>
        <name>Zn(2+)</name>
        <dbReference type="ChEBI" id="CHEBI:29105"/>
    </ligand>
</feature>